<gene>
    <name evidence="1" type="ORF">CI088_09610</name>
</gene>
<proteinExistence type="predicted"/>
<reference evidence="1 2" key="1">
    <citation type="submission" date="2017-11" db="EMBL/GenBank/DDBJ databases">
        <title>Draft genome sequence of Enterococcus plantarum TRW2 strain isolated from lettuce.</title>
        <authorList>
            <person name="Kim E.B."/>
            <person name="Marco M.L."/>
            <person name="Williams T.R."/>
            <person name="You I.H."/>
        </authorList>
    </citation>
    <scope>NUCLEOTIDE SEQUENCE [LARGE SCALE GENOMIC DNA]</scope>
    <source>
        <strain evidence="1 2">TRW2</strain>
    </source>
</reference>
<keyword evidence="2" id="KW-1185">Reference proteome</keyword>
<dbReference type="EMBL" id="PIEU01000073">
    <property type="protein sequence ID" value="PZL73001.1"/>
    <property type="molecule type" value="Genomic_DNA"/>
</dbReference>
<dbReference type="AlphaFoldDB" id="A0A2W3YZE4"/>
<dbReference type="RefSeq" id="WP_111248018.1">
    <property type="nucleotide sequence ID" value="NZ_JAFLVY010000047.1"/>
</dbReference>
<organism evidence="1 2">
    <name type="scientific">Enterococcus plantarum</name>
    <dbReference type="NCBI Taxonomy" id="1077675"/>
    <lineage>
        <taxon>Bacteria</taxon>
        <taxon>Bacillati</taxon>
        <taxon>Bacillota</taxon>
        <taxon>Bacilli</taxon>
        <taxon>Lactobacillales</taxon>
        <taxon>Enterococcaceae</taxon>
        <taxon>Enterococcus</taxon>
    </lineage>
</organism>
<protein>
    <submittedName>
        <fullName evidence="1">Uncharacterized protein</fullName>
    </submittedName>
</protein>
<sequence>MIQTENKQPIKEISHQDIYSLYDNWEQLQSWQEVLPVLKKFFEDENRPFNKQQMARKYYACSRVFMLFYQDFSQTMQRIESTL</sequence>
<name>A0A2W3YZE4_9ENTE</name>
<comment type="caution">
    <text evidence="1">The sequence shown here is derived from an EMBL/GenBank/DDBJ whole genome shotgun (WGS) entry which is preliminary data.</text>
</comment>
<dbReference type="Proteomes" id="UP000249828">
    <property type="component" value="Unassembled WGS sequence"/>
</dbReference>
<evidence type="ECO:0000313" key="2">
    <source>
        <dbReference type="Proteomes" id="UP000249828"/>
    </source>
</evidence>
<evidence type="ECO:0000313" key="1">
    <source>
        <dbReference type="EMBL" id="PZL73001.1"/>
    </source>
</evidence>
<accession>A0A2W3YZE4</accession>